<feature type="region of interest" description="Disordered" evidence="1">
    <location>
        <begin position="224"/>
        <end position="269"/>
    </location>
</feature>
<sequence>MKISKKGRIKISKAPKGLDKKRTLPLLQERDITAMIPSECQRHWQCILNAECVIRQKGKPGFCRCRPRFEDKLSGNELKFGDEVNYAQFKRSSPVTLQQGKQCLIVLRFFSGYRNGLSRSAAAFFCDSIFEHASRTPTTEQDYYLSMAAERKMYDLSEKESFENEPETITIPKQNDYFGGLDYDADIGFQREAATEETQLSEPLSFSKQDSQIVLFRLYRGKPKRKKMKISKKGRIKISKAPEGLDKKKKKKKNSNTPPRKRHHSSDSI</sequence>
<proteinExistence type="predicted"/>
<evidence type="ECO:0000256" key="1">
    <source>
        <dbReference type="SAM" id="MobiDB-lite"/>
    </source>
</evidence>
<evidence type="ECO:0000313" key="3">
    <source>
        <dbReference type="Proteomes" id="UP000807504"/>
    </source>
</evidence>
<keyword evidence="3" id="KW-1185">Reference proteome</keyword>
<comment type="caution">
    <text evidence="2">The sequence shown here is derived from an EMBL/GenBank/DDBJ whole genome shotgun (WGS) entry which is preliminary data.</text>
</comment>
<protein>
    <submittedName>
        <fullName evidence="2">Uncharacterized protein</fullName>
    </submittedName>
</protein>
<evidence type="ECO:0000313" key="2">
    <source>
        <dbReference type="EMBL" id="KAF8789647.1"/>
    </source>
</evidence>
<dbReference type="AlphaFoldDB" id="A0A8T0FEB8"/>
<feature type="compositionally biased region" description="Basic residues" evidence="1">
    <location>
        <begin position="247"/>
        <end position="269"/>
    </location>
</feature>
<accession>A0A8T0FEB8</accession>
<reference evidence="2" key="1">
    <citation type="journal article" date="2020" name="bioRxiv">
        <title>Chromosome-level reference genome of the European wasp spider Argiope bruennichi: a resource for studies on range expansion and evolutionary adaptation.</title>
        <authorList>
            <person name="Sheffer M.M."/>
            <person name="Hoppe A."/>
            <person name="Krehenwinkel H."/>
            <person name="Uhl G."/>
            <person name="Kuss A.W."/>
            <person name="Jensen L."/>
            <person name="Jensen C."/>
            <person name="Gillespie R.G."/>
            <person name="Hoff K.J."/>
            <person name="Prost S."/>
        </authorList>
    </citation>
    <scope>NUCLEOTIDE SEQUENCE</scope>
</reference>
<organism evidence="2 3">
    <name type="scientific">Argiope bruennichi</name>
    <name type="common">Wasp spider</name>
    <name type="synonym">Aranea bruennichi</name>
    <dbReference type="NCBI Taxonomy" id="94029"/>
    <lineage>
        <taxon>Eukaryota</taxon>
        <taxon>Metazoa</taxon>
        <taxon>Ecdysozoa</taxon>
        <taxon>Arthropoda</taxon>
        <taxon>Chelicerata</taxon>
        <taxon>Arachnida</taxon>
        <taxon>Araneae</taxon>
        <taxon>Araneomorphae</taxon>
        <taxon>Entelegynae</taxon>
        <taxon>Araneoidea</taxon>
        <taxon>Araneidae</taxon>
        <taxon>Argiope</taxon>
    </lineage>
</organism>
<reference evidence="2" key="2">
    <citation type="submission" date="2020-06" db="EMBL/GenBank/DDBJ databases">
        <authorList>
            <person name="Sheffer M."/>
        </authorList>
    </citation>
    <scope>NUCLEOTIDE SEQUENCE</scope>
</reference>
<gene>
    <name evidence="2" type="ORF">HNY73_007572</name>
</gene>
<dbReference type="EMBL" id="JABXBU010000012">
    <property type="protein sequence ID" value="KAF8789647.1"/>
    <property type="molecule type" value="Genomic_DNA"/>
</dbReference>
<dbReference type="Proteomes" id="UP000807504">
    <property type="component" value="Unassembled WGS sequence"/>
</dbReference>
<feature type="compositionally biased region" description="Basic residues" evidence="1">
    <location>
        <begin position="224"/>
        <end position="238"/>
    </location>
</feature>
<name>A0A8T0FEB8_ARGBR</name>